<evidence type="ECO:0000313" key="1">
    <source>
        <dbReference type="EMBL" id="NNH05080.1"/>
    </source>
</evidence>
<gene>
    <name evidence="1" type="ORF">HLA99_14630</name>
</gene>
<reference evidence="1 2" key="1">
    <citation type="submission" date="2020-05" db="EMBL/GenBank/DDBJ databases">
        <title>MicrobeNet Type strains.</title>
        <authorList>
            <person name="Nicholson A.C."/>
        </authorList>
    </citation>
    <scope>NUCLEOTIDE SEQUENCE [LARGE SCALE GENOMIC DNA]</scope>
    <source>
        <strain evidence="1 2">JCM 14282</strain>
    </source>
</reference>
<dbReference type="AlphaFoldDB" id="A0A7Y2Q2I1"/>
<dbReference type="EMBL" id="JABEMB010000031">
    <property type="protein sequence ID" value="NNH05080.1"/>
    <property type="molecule type" value="Genomic_DNA"/>
</dbReference>
<dbReference type="Proteomes" id="UP000543598">
    <property type="component" value="Unassembled WGS sequence"/>
</dbReference>
<protein>
    <submittedName>
        <fullName evidence="1">Uncharacterized protein</fullName>
    </submittedName>
</protein>
<comment type="caution">
    <text evidence="1">The sequence shown here is derived from an EMBL/GenBank/DDBJ whole genome shotgun (WGS) entry which is preliminary data.</text>
</comment>
<accession>A0A7Y2Q2I1</accession>
<proteinExistence type="predicted"/>
<organism evidence="1 2">
    <name type="scientific">Microbacterium ulmi</name>
    <dbReference type="NCBI Taxonomy" id="179095"/>
    <lineage>
        <taxon>Bacteria</taxon>
        <taxon>Bacillati</taxon>
        <taxon>Actinomycetota</taxon>
        <taxon>Actinomycetes</taxon>
        <taxon>Micrococcales</taxon>
        <taxon>Microbacteriaceae</taxon>
        <taxon>Microbacterium</taxon>
    </lineage>
</organism>
<sequence length="92" mass="9684">MVDAEREATTSDTAILSTLDACVDAATWISALQEHPGAGSLTSYTEEDAVYLLDLACVRRIDAVVCTDAAAEGLLSFELDDPGLPALQVPRS</sequence>
<name>A0A7Y2Q2I1_9MICO</name>
<keyword evidence="2" id="KW-1185">Reference proteome</keyword>
<dbReference type="RefSeq" id="WP_167037103.1">
    <property type="nucleotide sequence ID" value="NZ_BAAANA010000001.1"/>
</dbReference>
<evidence type="ECO:0000313" key="2">
    <source>
        <dbReference type="Proteomes" id="UP000543598"/>
    </source>
</evidence>